<dbReference type="PANTHER" id="PTHR47967">
    <property type="entry name" value="OS07G0603500 PROTEIN-RELATED"/>
    <property type="match status" value="1"/>
</dbReference>
<dbReference type="GO" id="GO:0006508">
    <property type="term" value="P:proteolysis"/>
    <property type="evidence" value="ECO:0007669"/>
    <property type="project" value="UniProtKB-KW"/>
</dbReference>
<evidence type="ECO:0000256" key="1">
    <source>
        <dbReference type="ARBA" id="ARBA00007447"/>
    </source>
</evidence>
<sequence>MSPNNYLLLFTFLTIFLLTSLTPPSFSNELSLRLQLTHIDAGLNLTVHELLGRAAARSKTRMAWFAHIRKKEGQAPIFWGRKNNYAGEYLMNFDVGTPPRKLPFIVDTGSSLVWTQCKPCLDCISQPVPYFDPKNSSSFSKLPCSSKQCTDLGFDYSSNCSAKPDCHFEYIYADESKSIGYLALEKVTFRYSTESSNLIMKIAIGCASINRGSMAHSSGIVGFGRSAESLVSQLGITRFSYCFIPFIPINTKRSHMFLGNRALSNSGDQSTPLLHDNEYYYVSLSGITVGSKRLLFQPNFFERKKDRTRGTIFDSGSFSTFLWTDVFNAVKNAFEFEINLPVANNTLTNDYKLCFHTPTNPEKIPNLVLHFKGADMDLPRENYVVYSTEKKLLCVVIDEEKNLSAMNIIGNSYQQNMNVLYDLENQMLSFGPAQCDQL</sequence>
<evidence type="ECO:0000256" key="4">
    <source>
        <dbReference type="ARBA" id="ARBA00022801"/>
    </source>
</evidence>
<evidence type="ECO:0000313" key="8">
    <source>
        <dbReference type="EMBL" id="KAL0912361.1"/>
    </source>
</evidence>
<feature type="signal peptide" evidence="6">
    <location>
        <begin position="1"/>
        <end position="27"/>
    </location>
</feature>
<evidence type="ECO:0000256" key="2">
    <source>
        <dbReference type="ARBA" id="ARBA00022670"/>
    </source>
</evidence>
<dbReference type="GO" id="GO:0004190">
    <property type="term" value="F:aspartic-type endopeptidase activity"/>
    <property type="evidence" value="ECO:0007669"/>
    <property type="project" value="UniProtKB-KW"/>
</dbReference>
<protein>
    <recommendedName>
        <fullName evidence="7">Peptidase A1 domain-containing protein</fullName>
    </recommendedName>
</protein>
<evidence type="ECO:0000259" key="7">
    <source>
        <dbReference type="PROSITE" id="PS51767"/>
    </source>
</evidence>
<comment type="caution">
    <text evidence="8">The sequence shown here is derived from an EMBL/GenBank/DDBJ whole genome shotgun (WGS) entry which is preliminary data.</text>
</comment>
<feature type="chain" id="PRO_5044754626" description="Peptidase A1 domain-containing protein" evidence="6">
    <location>
        <begin position="28"/>
        <end position="438"/>
    </location>
</feature>
<dbReference type="Pfam" id="PF14543">
    <property type="entry name" value="TAXi_N"/>
    <property type="match status" value="1"/>
</dbReference>
<dbReference type="Proteomes" id="UP001552299">
    <property type="component" value="Unassembled WGS sequence"/>
</dbReference>
<dbReference type="CDD" id="cd05476">
    <property type="entry name" value="pepsin_A_like_plant"/>
    <property type="match status" value="1"/>
</dbReference>
<dbReference type="InterPro" id="IPR033121">
    <property type="entry name" value="PEPTIDASE_A1"/>
</dbReference>
<dbReference type="InterPro" id="IPR021109">
    <property type="entry name" value="Peptidase_aspartic_dom_sf"/>
</dbReference>
<dbReference type="FunFam" id="2.40.70.10:FF:000033">
    <property type="entry name" value="Aspartyl protease family protein"/>
    <property type="match status" value="1"/>
</dbReference>
<evidence type="ECO:0000256" key="5">
    <source>
        <dbReference type="ARBA" id="ARBA00023180"/>
    </source>
</evidence>
<gene>
    <name evidence="8" type="ORF">M5K25_018327</name>
</gene>
<evidence type="ECO:0000256" key="6">
    <source>
        <dbReference type="SAM" id="SignalP"/>
    </source>
</evidence>
<keyword evidence="6" id="KW-0732">Signal</keyword>
<proteinExistence type="inferred from homology"/>
<dbReference type="InterPro" id="IPR032799">
    <property type="entry name" value="TAXi_C"/>
</dbReference>
<keyword evidence="5" id="KW-0325">Glycoprotein</keyword>
<accession>A0ABD0UIF5</accession>
<dbReference type="InterPro" id="IPR032861">
    <property type="entry name" value="TAXi_N"/>
</dbReference>
<dbReference type="Pfam" id="PF14541">
    <property type="entry name" value="TAXi_C"/>
    <property type="match status" value="1"/>
</dbReference>
<keyword evidence="9" id="KW-1185">Reference proteome</keyword>
<dbReference type="AlphaFoldDB" id="A0ABD0UIF5"/>
<reference evidence="8 9" key="1">
    <citation type="journal article" date="2024" name="Plant Biotechnol. J.">
        <title>Dendrobium thyrsiflorum genome and its molecular insights into genes involved in important horticultural traits.</title>
        <authorList>
            <person name="Chen B."/>
            <person name="Wang J.Y."/>
            <person name="Zheng P.J."/>
            <person name="Li K.L."/>
            <person name="Liang Y.M."/>
            <person name="Chen X.F."/>
            <person name="Zhang C."/>
            <person name="Zhao X."/>
            <person name="He X."/>
            <person name="Zhang G.Q."/>
            <person name="Liu Z.J."/>
            <person name="Xu Q."/>
        </authorList>
    </citation>
    <scope>NUCLEOTIDE SEQUENCE [LARGE SCALE GENOMIC DNA]</scope>
    <source>
        <strain evidence="8">GZMU011</strain>
    </source>
</reference>
<evidence type="ECO:0000313" key="9">
    <source>
        <dbReference type="Proteomes" id="UP001552299"/>
    </source>
</evidence>
<keyword evidence="3" id="KW-0064">Aspartyl protease</keyword>
<evidence type="ECO:0000256" key="3">
    <source>
        <dbReference type="ARBA" id="ARBA00022750"/>
    </source>
</evidence>
<dbReference type="PROSITE" id="PS51767">
    <property type="entry name" value="PEPTIDASE_A1"/>
    <property type="match status" value="1"/>
</dbReference>
<dbReference type="Gene3D" id="2.40.70.10">
    <property type="entry name" value="Acid Proteases"/>
    <property type="match status" value="2"/>
</dbReference>
<dbReference type="InterPro" id="IPR051708">
    <property type="entry name" value="Plant_Aspart_Prot_A1"/>
</dbReference>
<dbReference type="PANTHER" id="PTHR47967:SF23">
    <property type="entry name" value="OS04G0448300 PROTEIN"/>
    <property type="match status" value="1"/>
</dbReference>
<name>A0ABD0UIF5_DENTH</name>
<keyword evidence="4" id="KW-0378">Hydrolase</keyword>
<comment type="similarity">
    <text evidence="1">Belongs to the peptidase A1 family.</text>
</comment>
<dbReference type="SUPFAM" id="SSF50630">
    <property type="entry name" value="Acid proteases"/>
    <property type="match status" value="1"/>
</dbReference>
<keyword evidence="2" id="KW-0645">Protease</keyword>
<dbReference type="EMBL" id="JANQDX010000014">
    <property type="protein sequence ID" value="KAL0912361.1"/>
    <property type="molecule type" value="Genomic_DNA"/>
</dbReference>
<feature type="domain" description="Peptidase A1" evidence="7">
    <location>
        <begin position="89"/>
        <end position="431"/>
    </location>
</feature>
<organism evidence="8 9">
    <name type="scientific">Dendrobium thyrsiflorum</name>
    <name type="common">Pinecone-like raceme dendrobium</name>
    <name type="synonym">Orchid</name>
    <dbReference type="NCBI Taxonomy" id="117978"/>
    <lineage>
        <taxon>Eukaryota</taxon>
        <taxon>Viridiplantae</taxon>
        <taxon>Streptophyta</taxon>
        <taxon>Embryophyta</taxon>
        <taxon>Tracheophyta</taxon>
        <taxon>Spermatophyta</taxon>
        <taxon>Magnoliopsida</taxon>
        <taxon>Liliopsida</taxon>
        <taxon>Asparagales</taxon>
        <taxon>Orchidaceae</taxon>
        <taxon>Epidendroideae</taxon>
        <taxon>Malaxideae</taxon>
        <taxon>Dendrobiinae</taxon>
        <taxon>Dendrobium</taxon>
    </lineage>
</organism>
<dbReference type="InterPro" id="IPR034161">
    <property type="entry name" value="Pepsin-like_plant"/>
</dbReference>